<feature type="region of interest" description="Disordered" evidence="1">
    <location>
        <begin position="67"/>
        <end position="94"/>
    </location>
</feature>
<dbReference type="Proteomes" id="UP000827986">
    <property type="component" value="Unassembled WGS sequence"/>
</dbReference>
<protein>
    <submittedName>
        <fullName evidence="2">Uncharacterized protein</fullName>
    </submittedName>
</protein>
<evidence type="ECO:0000256" key="1">
    <source>
        <dbReference type="SAM" id="MobiDB-lite"/>
    </source>
</evidence>
<name>A0A9D3XN03_9SAUR</name>
<dbReference type="EMBL" id="JAHDVG010000467">
    <property type="protein sequence ID" value="KAH1182228.1"/>
    <property type="molecule type" value="Genomic_DNA"/>
</dbReference>
<organism evidence="2 3">
    <name type="scientific">Mauremys mutica</name>
    <name type="common">yellowpond turtle</name>
    <dbReference type="NCBI Taxonomy" id="74926"/>
    <lineage>
        <taxon>Eukaryota</taxon>
        <taxon>Metazoa</taxon>
        <taxon>Chordata</taxon>
        <taxon>Craniata</taxon>
        <taxon>Vertebrata</taxon>
        <taxon>Euteleostomi</taxon>
        <taxon>Archelosauria</taxon>
        <taxon>Testudinata</taxon>
        <taxon>Testudines</taxon>
        <taxon>Cryptodira</taxon>
        <taxon>Durocryptodira</taxon>
        <taxon>Testudinoidea</taxon>
        <taxon>Geoemydidae</taxon>
        <taxon>Geoemydinae</taxon>
        <taxon>Mauremys</taxon>
    </lineage>
</organism>
<gene>
    <name evidence="2" type="ORF">KIL84_009982</name>
</gene>
<evidence type="ECO:0000313" key="3">
    <source>
        <dbReference type="Proteomes" id="UP000827986"/>
    </source>
</evidence>
<comment type="caution">
    <text evidence="2">The sequence shown here is derived from an EMBL/GenBank/DDBJ whole genome shotgun (WGS) entry which is preliminary data.</text>
</comment>
<sequence>MKFTVLAQPCTEAACPHCDPILCPSKFLTGNSKEQRGKMGQCFISREQDNMNFLLCRALADAGAPQKHPLAQNTEDLPTKQQEKRSKRLQKVEGTQVLVVPA</sequence>
<proteinExistence type="predicted"/>
<evidence type="ECO:0000313" key="2">
    <source>
        <dbReference type="EMBL" id="KAH1182228.1"/>
    </source>
</evidence>
<accession>A0A9D3XN03</accession>
<dbReference type="AlphaFoldDB" id="A0A9D3XN03"/>
<reference evidence="2" key="1">
    <citation type="submission" date="2021-09" db="EMBL/GenBank/DDBJ databases">
        <title>The genome of Mauremys mutica provides insights into the evolution of semi-aquatic lifestyle.</title>
        <authorList>
            <person name="Gong S."/>
            <person name="Gao Y."/>
        </authorList>
    </citation>
    <scope>NUCLEOTIDE SEQUENCE</scope>
    <source>
        <strain evidence="2">MM-2020</strain>
        <tissue evidence="2">Muscle</tissue>
    </source>
</reference>
<keyword evidence="3" id="KW-1185">Reference proteome</keyword>